<dbReference type="EMBL" id="ABOX02000018">
    <property type="protein sequence ID" value="EEF60338.1"/>
    <property type="molecule type" value="Genomic_DNA"/>
</dbReference>
<evidence type="ECO:0000256" key="1">
    <source>
        <dbReference type="SAM" id="Phobius"/>
    </source>
</evidence>
<feature type="transmembrane region" description="Helical" evidence="1">
    <location>
        <begin position="150"/>
        <end position="168"/>
    </location>
</feature>
<keyword evidence="1" id="KW-0472">Membrane</keyword>
<evidence type="ECO:0000313" key="3">
    <source>
        <dbReference type="Proteomes" id="UP000003688"/>
    </source>
</evidence>
<feature type="transmembrane region" description="Helical" evidence="1">
    <location>
        <begin position="56"/>
        <end position="75"/>
    </location>
</feature>
<dbReference type="STRING" id="320771.Cflav_PD3034"/>
<comment type="caution">
    <text evidence="2">The sequence shown here is derived from an EMBL/GenBank/DDBJ whole genome shotgun (WGS) entry which is preliminary data.</text>
</comment>
<keyword evidence="3" id="KW-1185">Reference proteome</keyword>
<feature type="transmembrane region" description="Helical" evidence="1">
    <location>
        <begin position="180"/>
        <end position="199"/>
    </location>
</feature>
<dbReference type="Proteomes" id="UP000003688">
    <property type="component" value="Unassembled WGS sequence"/>
</dbReference>
<sequence length="207" mass="23240">METNWAAQNLQAIRTLMERSAIYRRALAPVMTFTGLVGVVAAVVGWYLNIESAKAFAAYWMTVSLIAVGGDYILVRGQSLKDREPFWSPPTRRVTQAMMPALFVGMMAGVICLLWVENAEIPVLLPILWMLLYGCAIHAAGFFMPRGIRLFAWGFIILGCVLLVSLRFADIQMPIKLGHAEMGLFFGVFQLAYGVYLYFTEQRKNET</sequence>
<accession>B9XIS5</accession>
<dbReference type="AlphaFoldDB" id="B9XIS5"/>
<keyword evidence="1" id="KW-1133">Transmembrane helix</keyword>
<name>B9XIS5_PEDPL</name>
<keyword evidence="1" id="KW-0812">Transmembrane</keyword>
<organism evidence="2 3">
    <name type="scientific">Pedosphaera parvula (strain Ellin514)</name>
    <dbReference type="NCBI Taxonomy" id="320771"/>
    <lineage>
        <taxon>Bacteria</taxon>
        <taxon>Pseudomonadati</taxon>
        <taxon>Verrucomicrobiota</taxon>
        <taxon>Pedosphaerae</taxon>
        <taxon>Pedosphaerales</taxon>
        <taxon>Pedosphaeraceae</taxon>
        <taxon>Pedosphaera</taxon>
    </lineage>
</organism>
<protein>
    <submittedName>
        <fullName evidence="2">Uncharacterized protein</fullName>
    </submittedName>
</protein>
<reference evidence="2 3" key="1">
    <citation type="journal article" date="2011" name="J. Bacteriol.">
        <title>Genome sequence of 'Pedosphaera parvula' Ellin514, an aerobic Verrucomicrobial isolate from pasture soil.</title>
        <authorList>
            <person name="Kant R."/>
            <person name="van Passel M.W."/>
            <person name="Sangwan P."/>
            <person name="Palva A."/>
            <person name="Lucas S."/>
            <person name="Copeland A."/>
            <person name="Lapidus A."/>
            <person name="Glavina Del Rio T."/>
            <person name="Dalin E."/>
            <person name="Tice H."/>
            <person name="Bruce D."/>
            <person name="Goodwin L."/>
            <person name="Pitluck S."/>
            <person name="Chertkov O."/>
            <person name="Larimer F.W."/>
            <person name="Land M.L."/>
            <person name="Hauser L."/>
            <person name="Brettin T.S."/>
            <person name="Detter J.C."/>
            <person name="Han S."/>
            <person name="de Vos W.M."/>
            <person name="Janssen P.H."/>
            <person name="Smidt H."/>
        </authorList>
    </citation>
    <scope>NUCLEOTIDE SEQUENCE [LARGE SCALE GENOMIC DNA]</scope>
    <source>
        <strain evidence="2 3">Ellin514</strain>
    </source>
</reference>
<feature type="transmembrane region" description="Helical" evidence="1">
    <location>
        <begin position="96"/>
        <end position="116"/>
    </location>
</feature>
<feature type="transmembrane region" description="Helical" evidence="1">
    <location>
        <begin position="122"/>
        <end position="143"/>
    </location>
</feature>
<gene>
    <name evidence="2" type="ORF">Cflav_PD3034</name>
</gene>
<feature type="transmembrane region" description="Helical" evidence="1">
    <location>
        <begin position="26"/>
        <end position="50"/>
    </location>
</feature>
<proteinExistence type="predicted"/>
<evidence type="ECO:0000313" key="2">
    <source>
        <dbReference type="EMBL" id="EEF60338.1"/>
    </source>
</evidence>